<dbReference type="InterPro" id="IPR003661">
    <property type="entry name" value="HisK_dim/P_dom"/>
</dbReference>
<dbReference type="InterPro" id="IPR036097">
    <property type="entry name" value="HisK_dim/P_sf"/>
</dbReference>
<evidence type="ECO:0000259" key="14">
    <source>
        <dbReference type="PROSITE" id="PS50885"/>
    </source>
</evidence>
<dbReference type="GO" id="GO:0005524">
    <property type="term" value="F:ATP binding"/>
    <property type="evidence" value="ECO:0007669"/>
    <property type="project" value="UniProtKB-KW"/>
</dbReference>
<evidence type="ECO:0000256" key="4">
    <source>
        <dbReference type="ARBA" id="ARBA00022553"/>
    </source>
</evidence>
<organism evidence="15 16">
    <name type="scientific">Acidimangrovimonas pyrenivorans</name>
    <dbReference type="NCBI Taxonomy" id="2030798"/>
    <lineage>
        <taxon>Bacteria</taxon>
        <taxon>Pseudomonadati</taxon>
        <taxon>Pseudomonadota</taxon>
        <taxon>Alphaproteobacteria</taxon>
        <taxon>Rhodobacterales</taxon>
        <taxon>Paracoccaceae</taxon>
        <taxon>Acidimangrovimonas</taxon>
    </lineage>
</organism>
<dbReference type="PROSITE" id="PS50885">
    <property type="entry name" value="HAMP"/>
    <property type="match status" value="1"/>
</dbReference>
<evidence type="ECO:0000313" key="15">
    <source>
        <dbReference type="EMBL" id="MFC2967117.1"/>
    </source>
</evidence>
<keyword evidence="12" id="KW-0472">Membrane</keyword>
<dbReference type="InterPro" id="IPR050428">
    <property type="entry name" value="TCS_sensor_his_kinase"/>
</dbReference>
<keyword evidence="16" id="KW-1185">Reference proteome</keyword>
<gene>
    <name evidence="15" type="ORF">ACFOES_03350</name>
</gene>
<dbReference type="InterPro" id="IPR003594">
    <property type="entry name" value="HATPase_dom"/>
</dbReference>
<dbReference type="InterPro" id="IPR003660">
    <property type="entry name" value="HAMP_dom"/>
</dbReference>
<dbReference type="EC" id="2.7.13.3" evidence="3"/>
<reference evidence="16" key="1">
    <citation type="journal article" date="2019" name="Int. J. Syst. Evol. Microbiol.">
        <title>The Global Catalogue of Microorganisms (GCM) 10K type strain sequencing project: providing services to taxonomists for standard genome sequencing and annotation.</title>
        <authorList>
            <consortium name="The Broad Institute Genomics Platform"/>
            <consortium name="The Broad Institute Genome Sequencing Center for Infectious Disease"/>
            <person name="Wu L."/>
            <person name="Ma J."/>
        </authorList>
    </citation>
    <scope>NUCLEOTIDE SEQUENCE [LARGE SCALE GENOMIC DNA]</scope>
    <source>
        <strain evidence="16">KCTC 62192</strain>
    </source>
</reference>
<keyword evidence="5" id="KW-0808">Transferase</keyword>
<accession>A0ABV7ADK0</accession>
<protein>
    <recommendedName>
        <fullName evidence="3">histidine kinase</fullName>
        <ecNumber evidence="3">2.7.13.3</ecNumber>
    </recommendedName>
</protein>
<dbReference type="InterPro" id="IPR036890">
    <property type="entry name" value="HATPase_C_sf"/>
</dbReference>
<dbReference type="InterPro" id="IPR005467">
    <property type="entry name" value="His_kinase_dom"/>
</dbReference>
<dbReference type="Pfam" id="PF00672">
    <property type="entry name" value="HAMP"/>
    <property type="match status" value="1"/>
</dbReference>
<feature type="transmembrane region" description="Helical" evidence="12">
    <location>
        <begin position="154"/>
        <end position="173"/>
    </location>
</feature>
<keyword evidence="7" id="KW-0547">Nucleotide-binding</keyword>
<dbReference type="Proteomes" id="UP001595443">
    <property type="component" value="Unassembled WGS sequence"/>
</dbReference>
<keyword evidence="9 15" id="KW-0067">ATP-binding</keyword>
<keyword evidence="11" id="KW-0902">Two-component regulatory system</keyword>
<dbReference type="Gene3D" id="1.10.287.130">
    <property type="match status" value="1"/>
</dbReference>
<dbReference type="Pfam" id="PF00512">
    <property type="entry name" value="HisKA"/>
    <property type="match status" value="1"/>
</dbReference>
<dbReference type="Gene3D" id="6.10.340.10">
    <property type="match status" value="1"/>
</dbReference>
<dbReference type="SUPFAM" id="SSF47384">
    <property type="entry name" value="Homodimeric domain of signal transducing histidine kinase"/>
    <property type="match status" value="1"/>
</dbReference>
<evidence type="ECO:0000256" key="2">
    <source>
        <dbReference type="ARBA" id="ARBA00004141"/>
    </source>
</evidence>
<dbReference type="SMART" id="SM00388">
    <property type="entry name" value="HisKA"/>
    <property type="match status" value="1"/>
</dbReference>
<keyword evidence="6 12" id="KW-0812">Transmembrane</keyword>
<dbReference type="RefSeq" id="WP_377831758.1">
    <property type="nucleotide sequence ID" value="NZ_JBHRSK010000004.1"/>
</dbReference>
<keyword evidence="10 12" id="KW-1133">Transmembrane helix</keyword>
<evidence type="ECO:0000256" key="1">
    <source>
        <dbReference type="ARBA" id="ARBA00000085"/>
    </source>
</evidence>
<dbReference type="Gene3D" id="3.30.565.10">
    <property type="entry name" value="Histidine kinase-like ATPase, C-terminal domain"/>
    <property type="match status" value="1"/>
</dbReference>
<dbReference type="SMART" id="SM00304">
    <property type="entry name" value="HAMP"/>
    <property type="match status" value="1"/>
</dbReference>
<evidence type="ECO:0000256" key="8">
    <source>
        <dbReference type="ARBA" id="ARBA00022777"/>
    </source>
</evidence>
<feature type="domain" description="Histidine kinase" evidence="13">
    <location>
        <begin position="234"/>
        <end position="442"/>
    </location>
</feature>
<dbReference type="PANTHER" id="PTHR45436">
    <property type="entry name" value="SENSOR HISTIDINE KINASE YKOH"/>
    <property type="match status" value="1"/>
</dbReference>
<name>A0ABV7ADK0_9RHOB</name>
<evidence type="ECO:0000256" key="11">
    <source>
        <dbReference type="ARBA" id="ARBA00023012"/>
    </source>
</evidence>
<dbReference type="SMART" id="SM00387">
    <property type="entry name" value="HATPase_c"/>
    <property type="match status" value="1"/>
</dbReference>
<comment type="catalytic activity">
    <reaction evidence="1">
        <text>ATP + protein L-histidine = ADP + protein N-phospho-L-histidine.</text>
        <dbReference type="EC" id="2.7.13.3"/>
    </reaction>
</comment>
<evidence type="ECO:0000256" key="5">
    <source>
        <dbReference type="ARBA" id="ARBA00022679"/>
    </source>
</evidence>
<evidence type="ECO:0000256" key="9">
    <source>
        <dbReference type="ARBA" id="ARBA00022840"/>
    </source>
</evidence>
<comment type="subcellular location">
    <subcellularLocation>
        <location evidence="2">Membrane</location>
        <topology evidence="2">Multi-pass membrane protein</topology>
    </subcellularLocation>
</comment>
<comment type="caution">
    <text evidence="15">The sequence shown here is derived from an EMBL/GenBank/DDBJ whole genome shotgun (WGS) entry which is preliminary data.</text>
</comment>
<dbReference type="CDD" id="cd00082">
    <property type="entry name" value="HisKA"/>
    <property type="match status" value="1"/>
</dbReference>
<evidence type="ECO:0000256" key="12">
    <source>
        <dbReference type="SAM" id="Phobius"/>
    </source>
</evidence>
<proteinExistence type="predicted"/>
<dbReference type="Pfam" id="PF02518">
    <property type="entry name" value="HATPase_c"/>
    <property type="match status" value="1"/>
</dbReference>
<feature type="domain" description="HAMP" evidence="14">
    <location>
        <begin position="174"/>
        <end position="226"/>
    </location>
</feature>
<dbReference type="PROSITE" id="PS50109">
    <property type="entry name" value="HIS_KIN"/>
    <property type="match status" value="1"/>
</dbReference>
<keyword evidence="4" id="KW-0597">Phosphoprotein</keyword>
<evidence type="ECO:0000259" key="13">
    <source>
        <dbReference type="PROSITE" id="PS50109"/>
    </source>
</evidence>
<dbReference type="EMBL" id="JBHRSK010000004">
    <property type="protein sequence ID" value="MFC2967117.1"/>
    <property type="molecule type" value="Genomic_DNA"/>
</dbReference>
<evidence type="ECO:0000256" key="10">
    <source>
        <dbReference type="ARBA" id="ARBA00022989"/>
    </source>
</evidence>
<evidence type="ECO:0000256" key="7">
    <source>
        <dbReference type="ARBA" id="ARBA00022741"/>
    </source>
</evidence>
<evidence type="ECO:0000256" key="6">
    <source>
        <dbReference type="ARBA" id="ARBA00022692"/>
    </source>
</evidence>
<evidence type="ECO:0000313" key="16">
    <source>
        <dbReference type="Proteomes" id="UP001595443"/>
    </source>
</evidence>
<dbReference type="SUPFAM" id="SSF55874">
    <property type="entry name" value="ATPase domain of HSP90 chaperone/DNA topoisomerase II/histidine kinase"/>
    <property type="match status" value="1"/>
</dbReference>
<dbReference type="PANTHER" id="PTHR45436:SF14">
    <property type="entry name" value="SENSOR PROTEIN QSEC"/>
    <property type="match status" value="1"/>
</dbReference>
<sequence length="448" mass="47453">MRLPRSLHGRLALFAGLGLTLLWVVTATITAEIVNRRMASVLDSALTETAQRILPLAVLDIVGREEEGISQHMAQLRPHDELLTYLVRDRQGRILIRSHNADPADFPPYGAAGFSQTATHRLYSDSALRGAVTVTVAEPLSYRAAAARQIRMQLAIPLLILVPLSLLGIWALVRATLRPVTRFGASIATRGAGDLTPVPAEGLPDEIAPVAAAVNQLLDRLRRALEAERSFTANAAHELRTPVAAALAQAQRLIAEAGDSPAGRRAAEIEATLKRLTRLSEKLMQLAKAEGGRLRSAEAQDLRPILRLVVEEAGRDAPGRIALTLPETPLPAPIDADAFAILARNLIENALRHGDAAAPVEVTLQAQGFLKVVNAGPVVPPETLARLTARFARGTSAADGSGLGLSIARAIAEGVQGSLDLRSPAAGRGDGFEALVRLPLDGEPAATG</sequence>
<keyword evidence="8" id="KW-0418">Kinase</keyword>
<dbReference type="CDD" id="cd00075">
    <property type="entry name" value="HATPase"/>
    <property type="match status" value="1"/>
</dbReference>
<evidence type="ECO:0000256" key="3">
    <source>
        <dbReference type="ARBA" id="ARBA00012438"/>
    </source>
</evidence>